<name>A0AAP0AZR0_9ASPA</name>
<dbReference type="PANTHER" id="PTHR34072:SF45">
    <property type="entry name" value="REVERSE TRANSCRIPTASE DOMAIN-CONTAINING PROTEIN-RELATED"/>
    <property type="match status" value="1"/>
</dbReference>
<reference evidence="3 4" key="1">
    <citation type="journal article" date="2022" name="Nat. Plants">
        <title>Genomes of leafy and leafless Platanthera orchids illuminate the evolution of mycoheterotrophy.</title>
        <authorList>
            <person name="Li M.H."/>
            <person name="Liu K.W."/>
            <person name="Li Z."/>
            <person name="Lu H.C."/>
            <person name="Ye Q.L."/>
            <person name="Zhang D."/>
            <person name="Wang J.Y."/>
            <person name="Li Y.F."/>
            <person name="Zhong Z.M."/>
            <person name="Liu X."/>
            <person name="Yu X."/>
            <person name="Liu D.K."/>
            <person name="Tu X.D."/>
            <person name="Liu B."/>
            <person name="Hao Y."/>
            <person name="Liao X.Y."/>
            <person name="Jiang Y.T."/>
            <person name="Sun W.H."/>
            <person name="Chen J."/>
            <person name="Chen Y.Q."/>
            <person name="Ai Y."/>
            <person name="Zhai J.W."/>
            <person name="Wu S.S."/>
            <person name="Zhou Z."/>
            <person name="Hsiao Y.Y."/>
            <person name="Wu W.L."/>
            <person name="Chen Y.Y."/>
            <person name="Lin Y.F."/>
            <person name="Hsu J.L."/>
            <person name="Li C.Y."/>
            <person name="Wang Z.W."/>
            <person name="Zhao X."/>
            <person name="Zhong W.Y."/>
            <person name="Ma X.K."/>
            <person name="Ma L."/>
            <person name="Huang J."/>
            <person name="Chen G.Z."/>
            <person name="Huang M.Z."/>
            <person name="Huang L."/>
            <person name="Peng D.H."/>
            <person name="Luo Y.B."/>
            <person name="Zou S.Q."/>
            <person name="Chen S.P."/>
            <person name="Lan S."/>
            <person name="Tsai W.C."/>
            <person name="Van de Peer Y."/>
            <person name="Liu Z.J."/>
        </authorList>
    </citation>
    <scope>NUCLEOTIDE SEQUENCE [LARGE SCALE GENOMIC DNA]</scope>
    <source>
        <strain evidence="3">Lor287</strain>
    </source>
</reference>
<dbReference type="InterPro" id="IPR041577">
    <property type="entry name" value="RT_RNaseH_2"/>
</dbReference>
<dbReference type="SUPFAM" id="SSF56672">
    <property type="entry name" value="DNA/RNA polymerases"/>
    <property type="match status" value="1"/>
</dbReference>
<dbReference type="AlphaFoldDB" id="A0AAP0AZR0"/>
<evidence type="ECO:0000256" key="1">
    <source>
        <dbReference type="SAM" id="MobiDB-lite"/>
    </source>
</evidence>
<feature type="compositionally biased region" description="Polar residues" evidence="1">
    <location>
        <begin position="124"/>
        <end position="139"/>
    </location>
</feature>
<dbReference type="InterPro" id="IPR043502">
    <property type="entry name" value="DNA/RNA_pol_sf"/>
</dbReference>
<dbReference type="Proteomes" id="UP001418222">
    <property type="component" value="Unassembled WGS sequence"/>
</dbReference>
<gene>
    <name evidence="3" type="ORF">KSP39_PZI020273</name>
</gene>
<organism evidence="3 4">
    <name type="scientific">Platanthera zijinensis</name>
    <dbReference type="NCBI Taxonomy" id="2320716"/>
    <lineage>
        <taxon>Eukaryota</taxon>
        <taxon>Viridiplantae</taxon>
        <taxon>Streptophyta</taxon>
        <taxon>Embryophyta</taxon>
        <taxon>Tracheophyta</taxon>
        <taxon>Spermatophyta</taxon>
        <taxon>Magnoliopsida</taxon>
        <taxon>Liliopsida</taxon>
        <taxon>Asparagales</taxon>
        <taxon>Orchidaceae</taxon>
        <taxon>Orchidoideae</taxon>
        <taxon>Orchideae</taxon>
        <taxon>Orchidinae</taxon>
        <taxon>Platanthera</taxon>
    </lineage>
</organism>
<evidence type="ECO:0000313" key="3">
    <source>
        <dbReference type="EMBL" id="KAK8921424.1"/>
    </source>
</evidence>
<feature type="region of interest" description="Disordered" evidence="1">
    <location>
        <begin position="112"/>
        <end position="139"/>
    </location>
</feature>
<keyword evidence="4" id="KW-1185">Reference proteome</keyword>
<dbReference type="EMBL" id="JBBWWQ010000018">
    <property type="protein sequence ID" value="KAK8921424.1"/>
    <property type="molecule type" value="Genomic_DNA"/>
</dbReference>
<proteinExistence type="predicted"/>
<evidence type="ECO:0000259" key="2">
    <source>
        <dbReference type="Pfam" id="PF17919"/>
    </source>
</evidence>
<dbReference type="PANTHER" id="PTHR34072">
    <property type="entry name" value="ENZYMATIC POLYPROTEIN-RELATED"/>
    <property type="match status" value="1"/>
</dbReference>
<dbReference type="Pfam" id="PF17919">
    <property type="entry name" value="RT_RNaseH_2"/>
    <property type="match status" value="1"/>
</dbReference>
<protein>
    <recommendedName>
        <fullName evidence="2">Reverse transcriptase/retrotransposon-derived protein RNase H-like domain-containing protein</fullName>
    </recommendedName>
</protein>
<accession>A0AAP0AZR0</accession>
<sequence length="139" mass="15938">MIVETDASDIGYGGILKQRLPPAPREYLVRYHSGIWIGPQKHYYTIKKEILSIVKSAKYILQNDVQNLVSKQIFARWQAILSVFDFDIEYVKGSDNSLPDFLTREFLQGNEQTTGHSLDEDSNTTRLRTQKTSTSTHSK</sequence>
<evidence type="ECO:0000313" key="4">
    <source>
        <dbReference type="Proteomes" id="UP001418222"/>
    </source>
</evidence>
<comment type="caution">
    <text evidence="3">The sequence shown here is derived from an EMBL/GenBank/DDBJ whole genome shotgun (WGS) entry which is preliminary data.</text>
</comment>
<feature type="domain" description="Reverse transcriptase/retrotransposon-derived protein RNase H-like" evidence="2">
    <location>
        <begin position="2"/>
        <end position="59"/>
    </location>
</feature>